<evidence type="ECO:0000313" key="9">
    <source>
        <dbReference type="EMBL" id="ANE42099.1"/>
    </source>
</evidence>
<dbReference type="InterPro" id="IPR010930">
    <property type="entry name" value="Flg_bb/hook_C_dom"/>
</dbReference>
<dbReference type="SUPFAM" id="SSF117143">
    <property type="entry name" value="Flagellar hook protein flgE"/>
    <property type="match status" value="1"/>
</dbReference>
<evidence type="ECO:0000259" key="7">
    <source>
        <dbReference type="Pfam" id="PF06429"/>
    </source>
</evidence>
<evidence type="ECO:0000256" key="4">
    <source>
        <dbReference type="NCBIfam" id="TIGR02488"/>
    </source>
</evidence>
<proteinExistence type="inferred from homology"/>
<dbReference type="Pfam" id="PF00460">
    <property type="entry name" value="Flg_bb_rod"/>
    <property type="match status" value="1"/>
</dbReference>
<evidence type="ECO:0000313" key="10">
    <source>
        <dbReference type="EMBL" id="HGQ78016.1"/>
    </source>
</evidence>
<sequence>MINSLYTAATGMWAQQFKMDTVSNNIANVDTAGYKKVKAEFQDLIYSYSKNAGAATAQNSTTPTGIYVGHGVRLAATTRLFTQGNIENTGNALDLAISGDGFFQIQLQDGRIAYTRDGQFKIDSQGRIVTANGLLLSPAIVVPQNAVSLTVSPDGIVSVELPDGTIQQLGTITLTRFVNPAGLKSIGDNLYVATAASGEPIEGTAGQDGFGTIMQGYVEKSNVDVVKEMVDMITAMRAYEFNSRSIMTADQMLQTASNLRR</sequence>
<dbReference type="PATRIC" id="fig|93466.3.peg.1947"/>
<dbReference type="OrthoDB" id="9804559at2"/>
<dbReference type="AlphaFoldDB" id="A0A172T502"/>
<protein>
    <recommendedName>
        <fullName evidence="2 4">Flagellar basal-body rod protein FlgG</fullName>
    </recommendedName>
</protein>
<accession>A0A172T502</accession>
<dbReference type="KEGG" id="fng:JM64_09360"/>
<dbReference type="InterPro" id="IPR020013">
    <property type="entry name" value="Flagellar_FlgE/F/G"/>
</dbReference>
<dbReference type="InterPro" id="IPR012834">
    <property type="entry name" value="FlgG_G_neg"/>
</dbReference>
<dbReference type="InterPro" id="IPR053967">
    <property type="entry name" value="LlgE_F_G-like_D1"/>
</dbReference>
<feature type="domain" description="Flagellar basal body rod protein N-terminal" evidence="6">
    <location>
        <begin position="5"/>
        <end position="35"/>
    </location>
</feature>
<keyword evidence="9" id="KW-0969">Cilium</keyword>
<reference evidence="9 11" key="1">
    <citation type="submission" date="2014-08" db="EMBL/GenBank/DDBJ databases">
        <title>Fervidobacterium pennivorans DYC genome.</title>
        <authorList>
            <person name="Wushke S."/>
        </authorList>
    </citation>
    <scope>NUCLEOTIDE SEQUENCE [LARGE SCALE GENOMIC DNA]</scope>
    <source>
        <strain evidence="9 11">DYC</strain>
    </source>
</reference>
<dbReference type="NCBIfam" id="TIGR02490">
    <property type="entry name" value="flgF"/>
    <property type="match status" value="1"/>
</dbReference>
<evidence type="ECO:0000256" key="1">
    <source>
        <dbReference type="ARBA" id="ARBA00009677"/>
    </source>
</evidence>
<reference evidence="10" key="2">
    <citation type="journal article" date="2020" name="mSystems">
        <title>Genome- and Community-Level Interaction Insights into Carbon Utilization and Element Cycling Functions of Hydrothermarchaeota in Hydrothermal Sediment.</title>
        <authorList>
            <person name="Zhou Z."/>
            <person name="Liu Y."/>
            <person name="Xu W."/>
            <person name="Pan J."/>
            <person name="Luo Z.H."/>
            <person name="Li M."/>
        </authorList>
    </citation>
    <scope>NUCLEOTIDE SEQUENCE [LARGE SCALE GENOMIC DNA]</scope>
    <source>
        <strain evidence="10">SpSt-640</strain>
    </source>
</reference>
<dbReference type="EMBL" id="DTBH01000186">
    <property type="protein sequence ID" value="HGQ78016.1"/>
    <property type="molecule type" value="Genomic_DNA"/>
</dbReference>
<feature type="domain" description="Flagellar basal-body/hook protein C-terminal" evidence="7">
    <location>
        <begin position="214"/>
        <end position="259"/>
    </location>
</feature>
<dbReference type="PANTHER" id="PTHR30435:SF19">
    <property type="entry name" value="FLAGELLAR BASAL-BODY ROD PROTEIN FLGG"/>
    <property type="match status" value="1"/>
</dbReference>
<name>A0A172T502_FERPE</name>
<feature type="domain" description="Flagellar hook protein FlgE/F/G-like D1" evidence="8">
    <location>
        <begin position="96"/>
        <end position="159"/>
    </location>
</feature>
<comment type="subunit">
    <text evidence="3">The basal body constitutes a major portion of the flagellar organelle and consists of four rings (L,P,S, and M) mounted on a central rod. The rod consists of about 26 subunits of FlgG in the distal portion, and FlgB, FlgC and FlgF are thought to build up the proximal portion of the rod with about 6 subunits each.</text>
</comment>
<dbReference type="PANTHER" id="PTHR30435">
    <property type="entry name" value="FLAGELLAR PROTEIN"/>
    <property type="match status" value="1"/>
</dbReference>
<dbReference type="InterPro" id="IPR001444">
    <property type="entry name" value="Flag_bb_rod_N"/>
</dbReference>
<dbReference type="GO" id="GO:0009426">
    <property type="term" value="C:bacterial-type flagellum basal body, distal rod"/>
    <property type="evidence" value="ECO:0007669"/>
    <property type="project" value="UniProtKB-UniRule"/>
</dbReference>
<dbReference type="InterPro" id="IPR037925">
    <property type="entry name" value="FlgE/F/G-like"/>
</dbReference>
<gene>
    <name evidence="9" type="primary">flgG</name>
    <name evidence="10" type="ORF">ENU12_09020</name>
    <name evidence="9" type="ORF">JM64_09360</name>
</gene>
<dbReference type="PROSITE" id="PS00588">
    <property type="entry name" value="FLAGELLA_BB_ROD"/>
    <property type="match status" value="1"/>
</dbReference>
<evidence type="ECO:0000256" key="2">
    <source>
        <dbReference type="ARBA" id="ARBA00017948"/>
    </source>
</evidence>
<dbReference type="InterPro" id="IPR019776">
    <property type="entry name" value="Flagellar_basal_body_rod_CS"/>
</dbReference>
<keyword evidence="9" id="KW-0966">Cell projection</keyword>
<dbReference type="EMBL" id="CP011393">
    <property type="protein sequence ID" value="ANE42099.1"/>
    <property type="molecule type" value="Genomic_DNA"/>
</dbReference>
<keyword evidence="5" id="KW-0975">Bacterial flagellum</keyword>
<comment type="similarity">
    <text evidence="1 5">Belongs to the flagella basal body rod proteins family.</text>
</comment>
<keyword evidence="9" id="KW-0282">Flagellum</keyword>
<evidence type="ECO:0000256" key="5">
    <source>
        <dbReference type="RuleBase" id="RU362116"/>
    </source>
</evidence>
<dbReference type="Proteomes" id="UP000077096">
    <property type="component" value="Chromosome"/>
</dbReference>
<dbReference type="GO" id="GO:0071978">
    <property type="term" value="P:bacterial-type flagellum-dependent swarming motility"/>
    <property type="evidence" value="ECO:0007669"/>
    <property type="project" value="TreeGrafter"/>
</dbReference>
<comment type="subcellular location">
    <subcellularLocation>
        <location evidence="5">Bacterial flagellum basal body</location>
    </subcellularLocation>
</comment>
<organism evidence="9 11">
    <name type="scientific">Fervidobacterium pennivorans</name>
    <dbReference type="NCBI Taxonomy" id="93466"/>
    <lineage>
        <taxon>Bacteria</taxon>
        <taxon>Thermotogati</taxon>
        <taxon>Thermotogota</taxon>
        <taxon>Thermotogae</taxon>
        <taxon>Thermotogales</taxon>
        <taxon>Fervidobacteriaceae</taxon>
        <taxon>Fervidobacterium</taxon>
    </lineage>
</organism>
<dbReference type="InterPro" id="IPR012836">
    <property type="entry name" value="FlgF"/>
</dbReference>
<dbReference type="Pfam" id="PF06429">
    <property type="entry name" value="Flg_bbr_C"/>
    <property type="match status" value="1"/>
</dbReference>
<evidence type="ECO:0000259" key="6">
    <source>
        <dbReference type="Pfam" id="PF00460"/>
    </source>
</evidence>
<dbReference type="NCBIfam" id="TIGR03506">
    <property type="entry name" value="FlgEFG_subfam"/>
    <property type="match status" value="2"/>
</dbReference>
<evidence type="ECO:0000256" key="3">
    <source>
        <dbReference type="ARBA" id="ARBA00025933"/>
    </source>
</evidence>
<evidence type="ECO:0000259" key="8">
    <source>
        <dbReference type="Pfam" id="PF22692"/>
    </source>
</evidence>
<dbReference type="Pfam" id="PF22692">
    <property type="entry name" value="LlgE_F_G_D1"/>
    <property type="match status" value="1"/>
</dbReference>
<evidence type="ECO:0000313" key="11">
    <source>
        <dbReference type="Proteomes" id="UP000077096"/>
    </source>
</evidence>
<dbReference type="NCBIfam" id="TIGR02488">
    <property type="entry name" value="flgG_G_neg"/>
    <property type="match status" value="1"/>
</dbReference>